<accession>A0ABX6IJS5</accession>
<evidence type="ECO:0000256" key="1">
    <source>
        <dbReference type="SAM" id="Phobius"/>
    </source>
</evidence>
<keyword evidence="1" id="KW-0812">Transmembrane</keyword>
<evidence type="ECO:0000313" key="2">
    <source>
        <dbReference type="EMBL" id="QHN36158.1"/>
    </source>
</evidence>
<gene>
    <name evidence="2" type="ORF">GII31_16040</name>
</gene>
<organism evidence="2 3">
    <name type="scientific">Gordonia pseudamarae</name>
    <dbReference type="NCBI Taxonomy" id="2831662"/>
    <lineage>
        <taxon>Bacteria</taxon>
        <taxon>Bacillati</taxon>
        <taxon>Actinomycetota</taxon>
        <taxon>Actinomycetes</taxon>
        <taxon>Mycobacteriales</taxon>
        <taxon>Gordoniaceae</taxon>
        <taxon>Gordonia</taxon>
    </lineage>
</organism>
<proteinExistence type="predicted"/>
<dbReference type="EMBL" id="CP045809">
    <property type="protein sequence ID" value="QHN36158.1"/>
    <property type="molecule type" value="Genomic_DNA"/>
</dbReference>
<feature type="transmembrane region" description="Helical" evidence="1">
    <location>
        <begin position="88"/>
        <end position="107"/>
    </location>
</feature>
<keyword evidence="3" id="KW-1185">Reference proteome</keyword>
<dbReference type="RefSeq" id="WP_213244418.1">
    <property type="nucleotide sequence ID" value="NZ_CP045806.1"/>
</dbReference>
<name>A0ABX6IJS5_9ACTN</name>
<sequence>MTASRPTDPGPRRRAGFGVGRVADHRAGAAGLLAVCGAIATLLCLYAANWVPGQDPGGSTFVDAARRVPELCGTHARPGWPTTVARAFFVWGHGLLAAAATVTAIAVLAGRRTVAVIAAVLSAGLVGWMEAALKLSHIGDTEWTRYLSVIGVALLAVGVGVAGGRTRPDGTVGGRR</sequence>
<feature type="transmembrane region" description="Helical" evidence="1">
    <location>
        <begin position="145"/>
        <end position="166"/>
    </location>
</feature>
<evidence type="ECO:0000313" key="3">
    <source>
        <dbReference type="Proteomes" id="UP001059836"/>
    </source>
</evidence>
<reference evidence="2" key="1">
    <citation type="journal article" date="2021" name="Nat. Microbiol.">
        <title>Cocultivation of an ultrasmall environmental parasitic bacterium with lytic ability against bacteria associated with wastewater foams.</title>
        <authorList>
            <person name="Batinovic S."/>
            <person name="Rose J.J.A."/>
            <person name="Ratcliffe J."/>
            <person name="Seviour R.J."/>
            <person name="Petrovski S."/>
        </authorList>
    </citation>
    <scope>NUCLEOTIDE SEQUENCE</scope>
    <source>
        <strain evidence="2">CON9</strain>
    </source>
</reference>
<protein>
    <submittedName>
        <fullName evidence="2">Uncharacterized protein</fullName>
    </submittedName>
</protein>
<keyword evidence="1" id="KW-0472">Membrane</keyword>
<feature type="transmembrane region" description="Helical" evidence="1">
    <location>
        <begin position="114"/>
        <end position="133"/>
    </location>
</feature>
<keyword evidence="1" id="KW-1133">Transmembrane helix</keyword>
<dbReference type="Proteomes" id="UP001059836">
    <property type="component" value="Chromosome"/>
</dbReference>
<feature type="transmembrane region" description="Helical" evidence="1">
    <location>
        <begin position="27"/>
        <end position="48"/>
    </location>
</feature>